<evidence type="ECO:0000256" key="4">
    <source>
        <dbReference type="ARBA" id="ARBA00023098"/>
    </source>
</evidence>
<evidence type="ECO:0000256" key="2">
    <source>
        <dbReference type="ARBA" id="ARBA00023002"/>
    </source>
</evidence>
<dbReference type="FunFam" id="3.40.50.720:FF:000084">
    <property type="entry name" value="Short-chain dehydrogenase reductase"/>
    <property type="match status" value="1"/>
</dbReference>
<dbReference type="InterPro" id="IPR002347">
    <property type="entry name" value="SDR_fam"/>
</dbReference>
<dbReference type="PRINTS" id="PR00080">
    <property type="entry name" value="SDRFAMILY"/>
</dbReference>
<dbReference type="EMBL" id="UINC01034541">
    <property type="protein sequence ID" value="SVB25547.1"/>
    <property type="molecule type" value="Genomic_DNA"/>
</dbReference>
<dbReference type="NCBIfam" id="NF005559">
    <property type="entry name" value="PRK07231.1"/>
    <property type="match status" value="1"/>
</dbReference>
<protein>
    <recommendedName>
        <fullName evidence="6">2,5-dichloro-2,5-cyclohexadiene-1,4-diol dehydrogenase</fullName>
    </recommendedName>
</protein>
<gene>
    <name evidence="5" type="ORF">METZ01_LOCUS178401</name>
</gene>
<dbReference type="InterPro" id="IPR036291">
    <property type="entry name" value="NAD(P)-bd_dom_sf"/>
</dbReference>
<proteinExistence type="inferred from homology"/>
<dbReference type="GO" id="GO:0006629">
    <property type="term" value="P:lipid metabolic process"/>
    <property type="evidence" value="ECO:0007669"/>
    <property type="project" value="UniProtKB-KW"/>
</dbReference>
<organism evidence="5">
    <name type="scientific">marine metagenome</name>
    <dbReference type="NCBI Taxonomy" id="408172"/>
    <lineage>
        <taxon>unclassified sequences</taxon>
        <taxon>metagenomes</taxon>
        <taxon>ecological metagenomes</taxon>
    </lineage>
</organism>
<accession>A0A382CJP6</accession>
<evidence type="ECO:0000256" key="3">
    <source>
        <dbReference type="ARBA" id="ARBA00023027"/>
    </source>
</evidence>
<dbReference type="Pfam" id="PF13561">
    <property type="entry name" value="adh_short_C2"/>
    <property type="match status" value="1"/>
</dbReference>
<keyword evidence="4" id="KW-0443">Lipid metabolism</keyword>
<dbReference type="AlphaFoldDB" id="A0A382CJP6"/>
<dbReference type="PANTHER" id="PTHR43180">
    <property type="entry name" value="3-OXOACYL-(ACYL-CARRIER-PROTEIN) REDUCTASE (AFU_ORTHOLOGUE AFUA_6G11210)"/>
    <property type="match status" value="1"/>
</dbReference>
<evidence type="ECO:0000313" key="5">
    <source>
        <dbReference type="EMBL" id="SVB25547.1"/>
    </source>
</evidence>
<dbReference type="PRINTS" id="PR00081">
    <property type="entry name" value="GDHRDH"/>
</dbReference>
<comment type="similarity">
    <text evidence="1">Belongs to the short-chain dehydrogenases/reductases (SDR) family.</text>
</comment>
<dbReference type="Gene3D" id="3.40.50.720">
    <property type="entry name" value="NAD(P)-binding Rossmann-like Domain"/>
    <property type="match status" value="1"/>
</dbReference>
<name>A0A382CJP6_9ZZZZ</name>
<keyword evidence="2" id="KW-0560">Oxidoreductase</keyword>
<evidence type="ECO:0000256" key="1">
    <source>
        <dbReference type="ARBA" id="ARBA00006484"/>
    </source>
</evidence>
<evidence type="ECO:0008006" key="6">
    <source>
        <dbReference type="Google" id="ProtNLM"/>
    </source>
</evidence>
<dbReference type="SUPFAM" id="SSF51735">
    <property type="entry name" value="NAD(P)-binding Rossmann-fold domains"/>
    <property type="match status" value="1"/>
</dbReference>
<sequence>MSKEKLSPVTVGHGGVMGKLDNKVAVITGATSGIGRSTAELFAAEGAYVVVSGRRQAEGQAVAKSLGKSAIYVASDVADEEQVKKLIDTSVNEFGRIDCMFNNAGIPGKAGGLEDLEADQIASELAILINGVLYGMKHVAPIMKRQGSGAIINTGSIAGQRAGYGVSMVYSLAKAAVIHASKCAAMELAEHKIRVNSVSPGAIVTGIFGKAFGLSDTQADADGAINGLLDRFNTAQPYPRAGIADDVAQAALFLASDNSEFITGTDILVDGGMIAGRRWSETMARWEGLSQVITPG</sequence>
<keyword evidence="3" id="KW-0520">NAD</keyword>
<dbReference type="PANTHER" id="PTHR43180:SF28">
    <property type="entry name" value="NAD(P)-BINDING ROSSMANN-FOLD SUPERFAMILY PROTEIN"/>
    <property type="match status" value="1"/>
</dbReference>
<dbReference type="GO" id="GO:0016491">
    <property type="term" value="F:oxidoreductase activity"/>
    <property type="evidence" value="ECO:0007669"/>
    <property type="project" value="UniProtKB-KW"/>
</dbReference>
<reference evidence="5" key="1">
    <citation type="submission" date="2018-05" db="EMBL/GenBank/DDBJ databases">
        <authorList>
            <person name="Lanie J.A."/>
            <person name="Ng W.-L."/>
            <person name="Kazmierczak K.M."/>
            <person name="Andrzejewski T.M."/>
            <person name="Davidsen T.M."/>
            <person name="Wayne K.J."/>
            <person name="Tettelin H."/>
            <person name="Glass J.I."/>
            <person name="Rusch D."/>
            <person name="Podicherti R."/>
            <person name="Tsui H.-C.T."/>
            <person name="Winkler M.E."/>
        </authorList>
    </citation>
    <scope>NUCLEOTIDE SEQUENCE</scope>
</reference>